<reference evidence="2" key="1">
    <citation type="submission" date="2022-11" db="UniProtKB">
        <authorList>
            <consortium name="WormBaseParasite"/>
        </authorList>
    </citation>
    <scope>IDENTIFICATION</scope>
</reference>
<proteinExistence type="predicted"/>
<organism evidence="1 2">
    <name type="scientific">Panagrolaimus davidi</name>
    <dbReference type="NCBI Taxonomy" id="227884"/>
    <lineage>
        <taxon>Eukaryota</taxon>
        <taxon>Metazoa</taxon>
        <taxon>Ecdysozoa</taxon>
        <taxon>Nematoda</taxon>
        <taxon>Chromadorea</taxon>
        <taxon>Rhabditida</taxon>
        <taxon>Tylenchina</taxon>
        <taxon>Panagrolaimomorpha</taxon>
        <taxon>Panagrolaimoidea</taxon>
        <taxon>Panagrolaimidae</taxon>
        <taxon>Panagrolaimus</taxon>
    </lineage>
</organism>
<sequence>MEEKLFQVLKKETLFSCYEALAKHEFDERDLPKLSKLLEPIFIRTEAYVCTVTSDNIDTAVNMKENVDKFLEKLKKFDSNFLIREMIEELEKLWNVIKRLSDIRQKSNEKEYGKVNFCR</sequence>
<protein>
    <submittedName>
        <fullName evidence="2">Uncharacterized protein</fullName>
    </submittedName>
</protein>
<dbReference type="Proteomes" id="UP000887578">
    <property type="component" value="Unplaced"/>
</dbReference>
<dbReference type="WBParaSite" id="PDA_v2.g17551.t1">
    <property type="protein sequence ID" value="PDA_v2.g17551.t1"/>
    <property type="gene ID" value="PDA_v2.g17551"/>
</dbReference>
<evidence type="ECO:0000313" key="2">
    <source>
        <dbReference type="WBParaSite" id="PDA_v2.g17551.t1"/>
    </source>
</evidence>
<keyword evidence="1" id="KW-1185">Reference proteome</keyword>
<dbReference type="AlphaFoldDB" id="A0A914PRT4"/>
<evidence type="ECO:0000313" key="1">
    <source>
        <dbReference type="Proteomes" id="UP000887578"/>
    </source>
</evidence>
<name>A0A914PRT4_9BILA</name>
<accession>A0A914PRT4</accession>